<organism evidence="2 3">
    <name type="scientific">Thermovibrio ammonificans (strain DSM 15698 / JCM 12110 / HB-1)</name>
    <dbReference type="NCBI Taxonomy" id="648996"/>
    <lineage>
        <taxon>Bacteria</taxon>
        <taxon>Pseudomonadati</taxon>
        <taxon>Aquificota</taxon>
        <taxon>Aquificia</taxon>
        <taxon>Desulfurobacteriales</taxon>
        <taxon>Desulfurobacteriaceae</taxon>
        <taxon>Thermovibrio</taxon>
    </lineage>
</organism>
<sequence length="43" mass="5246">MFKYFKRVNLPIGKKGHEREKRRRKRNAKSGRIRITTSNIKVF</sequence>
<feature type="region of interest" description="Disordered" evidence="1">
    <location>
        <begin position="14"/>
        <end position="36"/>
    </location>
</feature>
<dbReference type="Proteomes" id="UP000006362">
    <property type="component" value="Chromosome"/>
</dbReference>
<keyword evidence="3" id="KW-1185">Reference proteome</keyword>
<dbReference type="KEGG" id="tam:Theam_0803"/>
<reference evidence="2" key="1">
    <citation type="submission" date="2011-01" db="EMBL/GenBank/DDBJ databases">
        <title>Complete sequence of chromosome of Thermovibrio ammonificans HB-1.</title>
        <authorList>
            <consortium name="US DOE Joint Genome Institute"/>
            <person name="Lucas S."/>
            <person name="Copeland A."/>
            <person name="Lapidus A."/>
            <person name="Cheng J.-F."/>
            <person name="Goodwin L."/>
            <person name="Pitluck S."/>
            <person name="Davenport K."/>
            <person name="Detter J.C."/>
            <person name="Han C."/>
            <person name="Tapia R."/>
            <person name="Land M."/>
            <person name="Hauser L."/>
            <person name="Kyrpides N."/>
            <person name="Ivanova N."/>
            <person name="Ovchinnikova G."/>
            <person name="Vetriani C."/>
            <person name="Woyke T."/>
        </authorList>
    </citation>
    <scope>NUCLEOTIDE SEQUENCE [LARGE SCALE GENOMIC DNA]</scope>
    <source>
        <strain evidence="2">HB-1</strain>
    </source>
</reference>
<feature type="compositionally biased region" description="Basic residues" evidence="1">
    <location>
        <begin position="14"/>
        <end position="32"/>
    </location>
</feature>
<dbReference type="EMBL" id="CP002444">
    <property type="protein sequence ID" value="ADU96770.1"/>
    <property type="molecule type" value="Genomic_DNA"/>
</dbReference>
<evidence type="ECO:0000313" key="3">
    <source>
        <dbReference type="Proteomes" id="UP000006362"/>
    </source>
</evidence>
<protein>
    <submittedName>
        <fullName evidence="2">Uncharacterized protein</fullName>
    </submittedName>
</protein>
<dbReference type="HOGENOM" id="CLU_3240784_0_0_0"/>
<evidence type="ECO:0000256" key="1">
    <source>
        <dbReference type="SAM" id="MobiDB-lite"/>
    </source>
</evidence>
<dbReference type="STRING" id="648996.Theam_0803"/>
<proteinExistence type="predicted"/>
<gene>
    <name evidence="2" type="ordered locus">Theam_0803</name>
</gene>
<dbReference type="AlphaFoldDB" id="E8T6I6"/>
<evidence type="ECO:0000313" key="2">
    <source>
        <dbReference type="EMBL" id="ADU96770.1"/>
    </source>
</evidence>
<accession>E8T6I6</accession>
<name>E8T6I6_THEA1</name>